<feature type="transmembrane region" description="Helical" evidence="8">
    <location>
        <begin position="389"/>
        <end position="406"/>
    </location>
</feature>
<feature type="chain" id="PRO_5016173403" description="Ionotropic glutamate receptor C-terminal domain-containing protein" evidence="9">
    <location>
        <begin position="29"/>
        <end position="623"/>
    </location>
</feature>
<dbReference type="VEuPathDB" id="VectorBase:SCAU014068"/>
<dbReference type="InterPro" id="IPR052192">
    <property type="entry name" value="Insect_Ionotropic_Sensory_Rcpt"/>
</dbReference>
<evidence type="ECO:0000313" key="10">
    <source>
        <dbReference type="EnsemblMetazoa" id="SCAU014068-PA"/>
    </source>
</evidence>
<feature type="signal peptide" evidence="9">
    <location>
        <begin position="1"/>
        <end position="28"/>
    </location>
</feature>
<dbReference type="Proteomes" id="UP000095300">
    <property type="component" value="Unassembled WGS sequence"/>
</dbReference>
<evidence type="ECO:0000256" key="8">
    <source>
        <dbReference type="SAM" id="Phobius"/>
    </source>
</evidence>
<feature type="transmembrane region" description="Helical" evidence="8">
    <location>
        <begin position="333"/>
        <end position="352"/>
    </location>
</feature>
<feature type="transmembrane region" description="Helical" evidence="8">
    <location>
        <begin position="576"/>
        <end position="594"/>
    </location>
</feature>
<dbReference type="AlphaFoldDB" id="A0A1I8Q5H4"/>
<evidence type="ECO:0000256" key="4">
    <source>
        <dbReference type="ARBA" id="ARBA00022989"/>
    </source>
</evidence>
<keyword evidence="9" id="KW-0732">Signal</keyword>
<evidence type="ECO:0000313" key="11">
    <source>
        <dbReference type="Proteomes" id="UP000095300"/>
    </source>
</evidence>
<keyword evidence="3 8" id="KW-0812">Transmembrane</keyword>
<dbReference type="STRING" id="35570.A0A1I8Q5H4"/>
<keyword evidence="2" id="KW-1003">Cell membrane</keyword>
<evidence type="ECO:0008006" key="12">
    <source>
        <dbReference type="Google" id="ProtNLM"/>
    </source>
</evidence>
<evidence type="ECO:0000256" key="5">
    <source>
        <dbReference type="ARBA" id="ARBA00023136"/>
    </source>
</evidence>
<evidence type="ECO:0000256" key="6">
    <source>
        <dbReference type="ARBA" id="ARBA00023170"/>
    </source>
</evidence>
<evidence type="ECO:0000256" key="2">
    <source>
        <dbReference type="ARBA" id="ARBA00022475"/>
    </source>
</evidence>
<reference evidence="10" key="1">
    <citation type="submission" date="2020-05" db="UniProtKB">
        <authorList>
            <consortium name="EnsemblMetazoa"/>
        </authorList>
    </citation>
    <scope>IDENTIFICATION</scope>
    <source>
        <strain evidence="10">USDA</strain>
    </source>
</reference>
<evidence type="ECO:0000256" key="1">
    <source>
        <dbReference type="ARBA" id="ARBA00004651"/>
    </source>
</evidence>
<evidence type="ECO:0000256" key="9">
    <source>
        <dbReference type="SAM" id="SignalP"/>
    </source>
</evidence>
<evidence type="ECO:0000256" key="3">
    <source>
        <dbReference type="ARBA" id="ARBA00022692"/>
    </source>
</evidence>
<keyword evidence="6" id="KW-0675">Receptor</keyword>
<keyword evidence="5 8" id="KW-0472">Membrane</keyword>
<sequence>MFNCARNKFNMTFNTAMALILLSYSGRTQETTTLPHKVNNSFAIEVVTSMHSMYQFQNFAFYISQHWMDSNLAGDFLQRFWNDFSMVPSVIMLSNIKKMKGFLDTASLCLVLTTNRKDPIMQVAASSLEGVRRFKTLFLYFPLSKETPSFHQEIDHIYEWIWQNQFINSALLTVDNNVFIQEPYPRPLVVNITENWSVESFFVNYRVNFKGYIIDTPMQRDIPRVFYMTKAPPGVKDNKRISGFSGKFFIAFVEHINATYLQADRIDEPAKLDEILDMVKERKLEISMHSYTDMLNPSTDNSYPIGINDWCIMVPFRNRTPEHEYLHKSFQTYSWLLICFSVVYIALGIWLCSPVDQRDLGLSFLQAVCSTLLIMPLKLLYIPTAHMRFLFLLLFVLGFLETNLYISKMASYLTATPEGPQINTIQDIIDEQLPIMVMTYEYAVLVLKNFPQEFLDLVVTVNQTRMNQHRAVFNTSYGYSTQSDRWNFANLQQRYLKNPIFRLSKICLGPYYMVYPLVRDSHLAQPLNDFVWDTFETGHTMLWQMEAFADALYLGYVHMIPNQDHFEPLTLNFYRSLWMLWGCGLLLSCLAFSAEMQSGRNWRKWGNSCCKCFESVCDKIMEM</sequence>
<dbReference type="EnsemblMetazoa" id="SCAU014068-RA">
    <property type="protein sequence ID" value="SCAU014068-PA"/>
    <property type="gene ID" value="SCAU014068"/>
</dbReference>
<dbReference type="GO" id="GO:0005886">
    <property type="term" value="C:plasma membrane"/>
    <property type="evidence" value="ECO:0007669"/>
    <property type="project" value="UniProtKB-SubCell"/>
</dbReference>
<keyword evidence="7" id="KW-0325">Glycoprotein</keyword>
<proteinExistence type="predicted"/>
<keyword evidence="4 8" id="KW-1133">Transmembrane helix</keyword>
<accession>A0A1I8Q5H4</accession>
<comment type="subcellular location">
    <subcellularLocation>
        <location evidence="1">Cell membrane</location>
        <topology evidence="1">Multi-pass membrane protein</topology>
    </subcellularLocation>
</comment>
<feature type="transmembrane region" description="Helical" evidence="8">
    <location>
        <begin position="364"/>
        <end position="383"/>
    </location>
</feature>
<dbReference type="PANTHER" id="PTHR42643:SF39">
    <property type="entry name" value="IONOTROPIC RECEPTOR 56A-RELATED"/>
    <property type="match status" value="1"/>
</dbReference>
<dbReference type="PANTHER" id="PTHR42643">
    <property type="entry name" value="IONOTROPIC RECEPTOR 20A-RELATED"/>
    <property type="match status" value="1"/>
</dbReference>
<organism evidence="10 11">
    <name type="scientific">Stomoxys calcitrans</name>
    <name type="common">Stable fly</name>
    <name type="synonym">Conops calcitrans</name>
    <dbReference type="NCBI Taxonomy" id="35570"/>
    <lineage>
        <taxon>Eukaryota</taxon>
        <taxon>Metazoa</taxon>
        <taxon>Ecdysozoa</taxon>
        <taxon>Arthropoda</taxon>
        <taxon>Hexapoda</taxon>
        <taxon>Insecta</taxon>
        <taxon>Pterygota</taxon>
        <taxon>Neoptera</taxon>
        <taxon>Endopterygota</taxon>
        <taxon>Diptera</taxon>
        <taxon>Brachycera</taxon>
        <taxon>Muscomorpha</taxon>
        <taxon>Muscoidea</taxon>
        <taxon>Muscidae</taxon>
        <taxon>Stomoxys</taxon>
    </lineage>
</organism>
<name>A0A1I8Q5H4_STOCA</name>
<protein>
    <recommendedName>
        <fullName evidence="12">Ionotropic glutamate receptor C-terminal domain-containing protein</fullName>
    </recommendedName>
</protein>
<keyword evidence="11" id="KW-1185">Reference proteome</keyword>
<evidence type="ECO:0000256" key="7">
    <source>
        <dbReference type="ARBA" id="ARBA00023180"/>
    </source>
</evidence>